<feature type="transmembrane region" description="Helical" evidence="2">
    <location>
        <begin position="42"/>
        <end position="62"/>
    </location>
</feature>
<dbReference type="InParanoid" id="A0A4Q1BTE3"/>
<accession>A0A4Q1BTE3</accession>
<organism evidence="3 4">
    <name type="scientific">Tremella mesenterica</name>
    <name type="common">Jelly fungus</name>
    <dbReference type="NCBI Taxonomy" id="5217"/>
    <lineage>
        <taxon>Eukaryota</taxon>
        <taxon>Fungi</taxon>
        <taxon>Dikarya</taxon>
        <taxon>Basidiomycota</taxon>
        <taxon>Agaricomycotina</taxon>
        <taxon>Tremellomycetes</taxon>
        <taxon>Tremellales</taxon>
        <taxon>Tremellaceae</taxon>
        <taxon>Tremella</taxon>
    </lineage>
</organism>
<dbReference type="VEuPathDB" id="FungiDB:TREMEDRAFT_65201"/>
<dbReference type="AlphaFoldDB" id="A0A4Q1BTE3"/>
<evidence type="ECO:0000256" key="2">
    <source>
        <dbReference type="SAM" id="Phobius"/>
    </source>
</evidence>
<evidence type="ECO:0000313" key="4">
    <source>
        <dbReference type="Proteomes" id="UP000289152"/>
    </source>
</evidence>
<keyword evidence="2" id="KW-0812">Transmembrane</keyword>
<feature type="compositionally biased region" description="Polar residues" evidence="1">
    <location>
        <begin position="152"/>
        <end position="163"/>
    </location>
</feature>
<feature type="region of interest" description="Disordered" evidence="1">
    <location>
        <begin position="152"/>
        <end position="171"/>
    </location>
</feature>
<evidence type="ECO:0000256" key="1">
    <source>
        <dbReference type="SAM" id="MobiDB-lite"/>
    </source>
</evidence>
<keyword evidence="2" id="KW-1133">Transmembrane helix</keyword>
<name>A0A4Q1BTE3_TREME</name>
<keyword evidence="2" id="KW-0472">Membrane</keyword>
<comment type="caution">
    <text evidence="3">The sequence shown here is derived from an EMBL/GenBank/DDBJ whole genome shotgun (WGS) entry which is preliminary data.</text>
</comment>
<evidence type="ECO:0000313" key="3">
    <source>
        <dbReference type="EMBL" id="RXK41285.1"/>
    </source>
</evidence>
<keyword evidence="4" id="KW-1185">Reference proteome</keyword>
<proteinExistence type="predicted"/>
<dbReference type="OrthoDB" id="2568061at2759"/>
<sequence length="171" mass="18844">MSLSSFKGAFVGFLLILTYSNMVLDIILITKVRHGSDVRPPAVIAHLVAVILQMLWCLYYLIRGGMGRILIASNVLAVTVFFWCFEFACTVAYTTLRHHSQYCAPTAINAADCSGVLRGVEGLGWSLIGVNLIYIIFLIALVSSQGTWNSEMNQMPSKKSSTVDVERAEAY</sequence>
<feature type="transmembrane region" description="Helical" evidence="2">
    <location>
        <begin position="123"/>
        <end position="142"/>
    </location>
</feature>
<reference evidence="3 4" key="1">
    <citation type="submission" date="2016-06" db="EMBL/GenBank/DDBJ databases">
        <title>Evolution of pathogenesis and genome organization in the Tremellales.</title>
        <authorList>
            <person name="Cuomo C."/>
            <person name="Litvintseva A."/>
            <person name="Heitman J."/>
            <person name="Chen Y."/>
            <person name="Sun S."/>
            <person name="Springer D."/>
            <person name="Dromer F."/>
            <person name="Young S."/>
            <person name="Zeng Q."/>
            <person name="Chapman S."/>
            <person name="Gujja S."/>
            <person name="Saif S."/>
            <person name="Birren B."/>
        </authorList>
    </citation>
    <scope>NUCLEOTIDE SEQUENCE [LARGE SCALE GENOMIC DNA]</scope>
    <source>
        <strain evidence="3 4">ATCC 28783</strain>
    </source>
</reference>
<evidence type="ECO:0008006" key="5">
    <source>
        <dbReference type="Google" id="ProtNLM"/>
    </source>
</evidence>
<protein>
    <recommendedName>
        <fullName evidence="5">MARVEL domain-containing protein</fullName>
    </recommendedName>
</protein>
<feature type="transmembrane region" description="Helical" evidence="2">
    <location>
        <begin position="69"/>
        <end position="93"/>
    </location>
</feature>
<feature type="transmembrane region" description="Helical" evidence="2">
    <location>
        <begin position="9"/>
        <end position="30"/>
    </location>
</feature>
<gene>
    <name evidence="3" type="ORF">M231_01435</name>
</gene>
<dbReference type="Proteomes" id="UP000289152">
    <property type="component" value="Unassembled WGS sequence"/>
</dbReference>
<dbReference type="EMBL" id="SDIL01000010">
    <property type="protein sequence ID" value="RXK41285.1"/>
    <property type="molecule type" value="Genomic_DNA"/>
</dbReference>